<evidence type="ECO:0000256" key="4">
    <source>
        <dbReference type="ARBA" id="ARBA00022833"/>
    </source>
</evidence>
<dbReference type="RefSeq" id="WP_326507999.1">
    <property type="nucleotide sequence ID" value="NZ_JAWIIV010000017.1"/>
</dbReference>
<dbReference type="PANTHER" id="PTHR42978">
    <property type="entry name" value="QUORUM-QUENCHING LACTONASE YTNP-RELATED-RELATED"/>
    <property type="match status" value="1"/>
</dbReference>
<evidence type="ECO:0000256" key="2">
    <source>
        <dbReference type="ARBA" id="ARBA00022723"/>
    </source>
</evidence>
<dbReference type="InterPro" id="IPR036866">
    <property type="entry name" value="RibonucZ/Hydroxyglut_hydro"/>
</dbReference>
<sequence length="301" mass="34657">MRIHHLNCISSCPLGGKLMDGRTPSVLQRGELCCHCLLIETGQGLVLVDTGYGLQDVLHPASRLSSFFLALLSPDFREEMTAIRQIQRLGFKASDVRHIVLTHLDFDHAGGLDDFPQAMIHMMQQERDHAMAQRTWLDRQRFRPQQWASWNRWKVYRPGSTDRWYGFECVRELSGLPPEILLVPLPGHTFGHAGIAVRTPERWLLQAGDAYFYHQEMSATDPWCTPGLRFYQTMMEKDRAARLENQERLRRLRHVHGGDLELFCSHDPMEFERVNGQSVHVPLDSRAPRRHAHGGEGMHAH</sequence>
<accession>A0ABU6JCC9</accession>
<dbReference type="InterPro" id="IPR051013">
    <property type="entry name" value="MBL_superfamily_lactonases"/>
</dbReference>
<evidence type="ECO:0000256" key="5">
    <source>
        <dbReference type="SAM" id="MobiDB-lite"/>
    </source>
</evidence>
<dbReference type="InterPro" id="IPR001279">
    <property type="entry name" value="Metallo-B-lactamas"/>
</dbReference>
<dbReference type="Gene3D" id="3.60.15.10">
    <property type="entry name" value="Ribonuclease Z/Hydroxyacylglutathione hydrolase-like"/>
    <property type="match status" value="1"/>
</dbReference>
<reference evidence="7 8" key="1">
    <citation type="submission" date="2023-10" db="EMBL/GenBank/DDBJ databases">
        <title>Noviherbaspirillum sp. CPCC 100848 genome assembly.</title>
        <authorList>
            <person name="Li X.Y."/>
            <person name="Fang X.M."/>
        </authorList>
    </citation>
    <scope>NUCLEOTIDE SEQUENCE [LARGE SCALE GENOMIC DNA]</scope>
    <source>
        <strain evidence="7 8">CPCC 100848</strain>
    </source>
</reference>
<keyword evidence="8" id="KW-1185">Reference proteome</keyword>
<organism evidence="7 8">
    <name type="scientific">Noviherbaspirillum album</name>
    <dbReference type="NCBI Taxonomy" id="3080276"/>
    <lineage>
        <taxon>Bacteria</taxon>
        <taxon>Pseudomonadati</taxon>
        <taxon>Pseudomonadota</taxon>
        <taxon>Betaproteobacteria</taxon>
        <taxon>Burkholderiales</taxon>
        <taxon>Oxalobacteraceae</taxon>
        <taxon>Noviherbaspirillum</taxon>
    </lineage>
</organism>
<dbReference type="Proteomes" id="UP001352263">
    <property type="component" value="Unassembled WGS sequence"/>
</dbReference>
<name>A0ABU6JCC9_9BURK</name>
<keyword evidence="4" id="KW-0862">Zinc</keyword>
<keyword evidence="3" id="KW-0378">Hydrolase</keyword>
<evidence type="ECO:0000256" key="3">
    <source>
        <dbReference type="ARBA" id="ARBA00022801"/>
    </source>
</evidence>
<keyword evidence="2" id="KW-0479">Metal-binding</keyword>
<dbReference type="SMART" id="SM00849">
    <property type="entry name" value="Lactamase_B"/>
    <property type="match status" value="1"/>
</dbReference>
<evidence type="ECO:0000313" key="8">
    <source>
        <dbReference type="Proteomes" id="UP001352263"/>
    </source>
</evidence>
<dbReference type="SUPFAM" id="SSF56281">
    <property type="entry name" value="Metallo-hydrolase/oxidoreductase"/>
    <property type="match status" value="1"/>
</dbReference>
<feature type="region of interest" description="Disordered" evidence="5">
    <location>
        <begin position="280"/>
        <end position="301"/>
    </location>
</feature>
<evidence type="ECO:0000256" key="1">
    <source>
        <dbReference type="ARBA" id="ARBA00007749"/>
    </source>
</evidence>
<evidence type="ECO:0000313" key="7">
    <source>
        <dbReference type="EMBL" id="MEC4721294.1"/>
    </source>
</evidence>
<proteinExistence type="inferred from homology"/>
<comment type="caution">
    <text evidence="7">The sequence shown here is derived from an EMBL/GenBank/DDBJ whole genome shotgun (WGS) entry which is preliminary data.</text>
</comment>
<protein>
    <submittedName>
        <fullName evidence="7">MBL fold metallo-hydrolase</fullName>
    </submittedName>
</protein>
<dbReference type="EMBL" id="JAWIIV010000017">
    <property type="protein sequence ID" value="MEC4721294.1"/>
    <property type="molecule type" value="Genomic_DNA"/>
</dbReference>
<gene>
    <name evidence="7" type="ORF">RY831_19185</name>
</gene>
<comment type="similarity">
    <text evidence="1">Belongs to the metallo-beta-lactamase superfamily.</text>
</comment>
<dbReference type="Pfam" id="PF00753">
    <property type="entry name" value="Lactamase_B"/>
    <property type="match status" value="1"/>
</dbReference>
<dbReference type="CDD" id="cd07742">
    <property type="entry name" value="metallo-hydrolase-like_MBL-fold"/>
    <property type="match status" value="1"/>
</dbReference>
<evidence type="ECO:0000259" key="6">
    <source>
        <dbReference type="SMART" id="SM00849"/>
    </source>
</evidence>
<dbReference type="PANTHER" id="PTHR42978:SF3">
    <property type="entry name" value="BLR3078 PROTEIN"/>
    <property type="match status" value="1"/>
</dbReference>
<feature type="domain" description="Metallo-beta-lactamase" evidence="6">
    <location>
        <begin position="33"/>
        <end position="259"/>
    </location>
</feature>